<feature type="domain" description="RecX first three-helical" evidence="7">
    <location>
        <begin position="63"/>
        <end position="102"/>
    </location>
</feature>
<sequence length="214" mass="25326">MEHIITKIEVQKRNKNRVNVYVNEDFLFACSAEIIYNYGLKSGEKIDIDKIKAIIEEDNYIKCKNDALHSIERAYKTEKQVVQKLLAKGYEKSTIEKAILFLREYNFLDDSKFADMYVKEKLLSQGRNKIKYSLMQKGLDESLIKEKLQSIDKEKEGDSLERIGVLKYQQLIKREEDTRKIYKKLGDYLMRRGYPWDDVKSFLNRTLKEASQLD</sequence>
<dbReference type="NCBIfam" id="NF001058">
    <property type="entry name" value="PRK00117.4-1"/>
    <property type="match status" value="1"/>
</dbReference>
<evidence type="ECO:0000256" key="3">
    <source>
        <dbReference type="ARBA" id="ARBA00018111"/>
    </source>
</evidence>
<dbReference type="InterPro" id="IPR053925">
    <property type="entry name" value="RecX_HTH_3rd"/>
</dbReference>
<dbReference type="PANTHER" id="PTHR33602:SF1">
    <property type="entry name" value="REGULATORY PROTEIN RECX FAMILY PROTEIN"/>
    <property type="match status" value="1"/>
</dbReference>
<feature type="domain" description="RecX second three-helical" evidence="5">
    <location>
        <begin position="109"/>
        <end position="147"/>
    </location>
</feature>
<dbReference type="InterPro" id="IPR053926">
    <property type="entry name" value="RecX_HTH_1st"/>
</dbReference>
<dbReference type="InterPro" id="IPR003783">
    <property type="entry name" value="Regulatory_RecX"/>
</dbReference>
<dbReference type="EMBL" id="VSSQ01017881">
    <property type="protein sequence ID" value="MPM60597.1"/>
    <property type="molecule type" value="Genomic_DNA"/>
</dbReference>
<keyword evidence="4" id="KW-0963">Cytoplasm</keyword>
<evidence type="ECO:0000259" key="7">
    <source>
        <dbReference type="Pfam" id="PF21982"/>
    </source>
</evidence>
<organism evidence="8">
    <name type="scientific">bioreactor metagenome</name>
    <dbReference type="NCBI Taxonomy" id="1076179"/>
    <lineage>
        <taxon>unclassified sequences</taxon>
        <taxon>metagenomes</taxon>
        <taxon>ecological metagenomes</taxon>
    </lineage>
</organism>
<dbReference type="AlphaFoldDB" id="A0A645B5C3"/>
<evidence type="ECO:0000259" key="5">
    <source>
        <dbReference type="Pfam" id="PF02631"/>
    </source>
</evidence>
<gene>
    <name evidence="8" type="primary">recX_28</name>
    <name evidence="8" type="ORF">SDC9_107449</name>
</gene>
<dbReference type="Pfam" id="PF02631">
    <property type="entry name" value="RecX_HTH2"/>
    <property type="match status" value="1"/>
</dbReference>
<dbReference type="PANTHER" id="PTHR33602">
    <property type="entry name" value="REGULATORY PROTEIN RECX FAMILY PROTEIN"/>
    <property type="match status" value="1"/>
</dbReference>
<evidence type="ECO:0000313" key="8">
    <source>
        <dbReference type="EMBL" id="MPM60597.1"/>
    </source>
</evidence>
<dbReference type="GO" id="GO:0005737">
    <property type="term" value="C:cytoplasm"/>
    <property type="evidence" value="ECO:0007669"/>
    <property type="project" value="UniProtKB-SubCell"/>
</dbReference>
<evidence type="ECO:0000256" key="1">
    <source>
        <dbReference type="ARBA" id="ARBA00004496"/>
    </source>
</evidence>
<dbReference type="GO" id="GO:0006282">
    <property type="term" value="P:regulation of DNA repair"/>
    <property type="evidence" value="ECO:0007669"/>
    <property type="project" value="InterPro"/>
</dbReference>
<dbReference type="Pfam" id="PF21981">
    <property type="entry name" value="RecX_HTH3"/>
    <property type="match status" value="1"/>
</dbReference>
<comment type="similarity">
    <text evidence="2">Belongs to the RecX family.</text>
</comment>
<evidence type="ECO:0000256" key="2">
    <source>
        <dbReference type="ARBA" id="ARBA00009695"/>
    </source>
</evidence>
<protein>
    <recommendedName>
        <fullName evidence="3">Regulatory protein RecX</fullName>
    </recommendedName>
</protein>
<dbReference type="HAMAP" id="MF_01114">
    <property type="entry name" value="RecX"/>
    <property type="match status" value="1"/>
</dbReference>
<comment type="subcellular location">
    <subcellularLocation>
        <location evidence="1">Cytoplasm</location>
    </subcellularLocation>
</comment>
<proteinExistence type="inferred from homology"/>
<accession>A0A645B5C3</accession>
<dbReference type="Pfam" id="PF21982">
    <property type="entry name" value="RecX_HTH1"/>
    <property type="match status" value="1"/>
</dbReference>
<evidence type="ECO:0000259" key="6">
    <source>
        <dbReference type="Pfam" id="PF21981"/>
    </source>
</evidence>
<comment type="caution">
    <text evidence="8">The sequence shown here is derived from an EMBL/GenBank/DDBJ whole genome shotgun (WGS) entry which is preliminary data.</text>
</comment>
<feature type="domain" description="RecX third three-helical" evidence="6">
    <location>
        <begin position="173"/>
        <end position="203"/>
    </location>
</feature>
<name>A0A645B5C3_9ZZZZ</name>
<dbReference type="InterPro" id="IPR036388">
    <property type="entry name" value="WH-like_DNA-bd_sf"/>
</dbReference>
<dbReference type="InterPro" id="IPR053924">
    <property type="entry name" value="RecX_HTH_2nd"/>
</dbReference>
<evidence type="ECO:0000256" key="4">
    <source>
        <dbReference type="ARBA" id="ARBA00022490"/>
    </source>
</evidence>
<dbReference type="Gene3D" id="1.10.10.10">
    <property type="entry name" value="Winged helix-like DNA-binding domain superfamily/Winged helix DNA-binding domain"/>
    <property type="match status" value="3"/>
</dbReference>
<reference evidence="8" key="1">
    <citation type="submission" date="2019-08" db="EMBL/GenBank/DDBJ databases">
        <authorList>
            <person name="Kucharzyk K."/>
            <person name="Murdoch R.W."/>
            <person name="Higgins S."/>
            <person name="Loffler F."/>
        </authorList>
    </citation>
    <scope>NUCLEOTIDE SEQUENCE</scope>
</reference>